<name>A0A401RTC8_CHIPU</name>
<protein>
    <submittedName>
        <fullName evidence="2">Uncharacterized protein</fullName>
    </submittedName>
</protein>
<accession>A0A401RTC8</accession>
<feature type="transmembrane region" description="Helical" evidence="1">
    <location>
        <begin position="50"/>
        <end position="70"/>
    </location>
</feature>
<dbReference type="EMBL" id="BEZZ01002195">
    <property type="protein sequence ID" value="GCC21386.1"/>
    <property type="molecule type" value="Genomic_DNA"/>
</dbReference>
<evidence type="ECO:0000256" key="1">
    <source>
        <dbReference type="SAM" id="Phobius"/>
    </source>
</evidence>
<feature type="transmembrane region" description="Helical" evidence="1">
    <location>
        <begin position="108"/>
        <end position="129"/>
    </location>
</feature>
<evidence type="ECO:0000313" key="2">
    <source>
        <dbReference type="EMBL" id="GCC21386.1"/>
    </source>
</evidence>
<dbReference type="AlphaFoldDB" id="A0A401RTC8"/>
<dbReference type="Proteomes" id="UP000287033">
    <property type="component" value="Unassembled WGS sequence"/>
</dbReference>
<sequence length="131" mass="13555">MTVVDDIEDGNNVVVVVTDVVEAVLNVDRLCSDAVSVVFAIVVLNRVVEATVLLVSVVSAMVVTLTWVVFDVLDLVGVMDVAESIVVCVVSLFSGVFSAVVKLRVLDAVGAGVVSKASVVLGVVEVFGVHG</sequence>
<reference evidence="2 3" key="1">
    <citation type="journal article" date="2018" name="Nat. Ecol. Evol.">
        <title>Shark genomes provide insights into elasmobranch evolution and the origin of vertebrates.</title>
        <authorList>
            <person name="Hara Y"/>
            <person name="Yamaguchi K"/>
            <person name="Onimaru K"/>
            <person name="Kadota M"/>
            <person name="Koyanagi M"/>
            <person name="Keeley SD"/>
            <person name="Tatsumi K"/>
            <person name="Tanaka K"/>
            <person name="Motone F"/>
            <person name="Kageyama Y"/>
            <person name="Nozu R"/>
            <person name="Adachi N"/>
            <person name="Nishimura O"/>
            <person name="Nakagawa R"/>
            <person name="Tanegashima C"/>
            <person name="Kiyatake I"/>
            <person name="Matsumoto R"/>
            <person name="Murakumo K"/>
            <person name="Nishida K"/>
            <person name="Terakita A"/>
            <person name="Kuratani S"/>
            <person name="Sato K"/>
            <person name="Hyodo S Kuraku.S."/>
        </authorList>
    </citation>
    <scope>NUCLEOTIDE SEQUENCE [LARGE SCALE GENOMIC DNA]</scope>
</reference>
<proteinExistence type="predicted"/>
<organism evidence="2 3">
    <name type="scientific">Chiloscyllium punctatum</name>
    <name type="common">Brownbanded bambooshark</name>
    <name type="synonym">Hemiscyllium punctatum</name>
    <dbReference type="NCBI Taxonomy" id="137246"/>
    <lineage>
        <taxon>Eukaryota</taxon>
        <taxon>Metazoa</taxon>
        <taxon>Chordata</taxon>
        <taxon>Craniata</taxon>
        <taxon>Vertebrata</taxon>
        <taxon>Chondrichthyes</taxon>
        <taxon>Elasmobranchii</taxon>
        <taxon>Galeomorphii</taxon>
        <taxon>Galeoidea</taxon>
        <taxon>Orectolobiformes</taxon>
        <taxon>Hemiscylliidae</taxon>
        <taxon>Chiloscyllium</taxon>
    </lineage>
</organism>
<keyword evidence="1" id="KW-0472">Membrane</keyword>
<feature type="transmembrane region" description="Helical" evidence="1">
    <location>
        <begin position="82"/>
        <end position="101"/>
    </location>
</feature>
<keyword evidence="3" id="KW-1185">Reference proteome</keyword>
<gene>
    <name evidence="2" type="ORF">chiPu_0019856</name>
</gene>
<keyword evidence="1" id="KW-1133">Transmembrane helix</keyword>
<keyword evidence="1" id="KW-0812">Transmembrane</keyword>
<evidence type="ECO:0000313" key="3">
    <source>
        <dbReference type="Proteomes" id="UP000287033"/>
    </source>
</evidence>
<comment type="caution">
    <text evidence="2">The sequence shown here is derived from an EMBL/GenBank/DDBJ whole genome shotgun (WGS) entry which is preliminary data.</text>
</comment>